<feature type="transmembrane region" description="Helical" evidence="7">
    <location>
        <begin position="194"/>
        <end position="213"/>
    </location>
</feature>
<dbReference type="PANTHER" id="PTHR32322">
    <property type="entry name" value="INNER MEMBRANE TRANSPORTER"/>
    <property type="match status" value="1"/>
</dbReference>
<keyword evidence="5 7" id="KW-1133">Transmembrane helix</keyword>
<dbReference type="InterPro" id="IPR050638">
    <property type="entry name" value="AA-Vitamin_Transporters"/>
</dbReference>
<dbReference type="InterPro" id="IPR037185">
    <property type="entry name" value="EmrE-like"/>
</dbReference>
<keyword evidence="3" id="KW-1003">Cell membrane</keyword>
<dbReference type="InterPro" id="IPR000620">
    <property type="entry name" value="EamA_dom"/>
</dbReference>
<evidence type="ECO:0000256" key="6">
    <source>
        <dbReference type="ARBA" id="ARBA00023136"/>
    </source>
</evidence>
<keyword evidence="6 7" id="KW-0472">Membrane</keyword>
<keyword evidence="4 7" id="KW-0812">Transmembrane</keyword>
<evidence type="ECO:0000256" key="3">
    <source>
        <dbReference type="ARBA" id="ARBA00022475"/>
    </source>
</evidence>
<evidence type="ECO:0000259" key="8">
    <source>
        <dbReference type="Pfam" id="PF00892"/>
    </source>
</evidence>
<feature type="transmembrane region" description="Helical" evidence="7">
    <location>
        <begin position="80"/>
        <end position="102"/>
    </location>
</feature>
<comment type="similarity">
    <text evidence="2">Belongs to the EamA transporter family.</text>
</comment>
<proteinExistence type="inferred from homology"/>
<evidence type="ECO:0000256" key="2">
    <source>
        <dbReference type="ARBA" id="ARBA00007362"/>
    </source>
</evidence>
<dbReference type="Proteomes" id="UP000769780">
    <property type="component" value="Unassembled WGS sequence"/>
</dbReference>
<dbReference type="PANTHER" id="PTHR32322:SF18">
    <property type="entry name" value="S-ADENOSYLMETHIONINE_S-ADENOSYLHOMOCYSTEINE TRANSPORTER"/>
    <property type="match status" value="1"/>
</dbReference>
<evidence type="ECO:0000313" key="10">
    <source>
        <dbReference type="Proteomes" id="UP000769780"/>
    </source>
</evidence>
<dbReference type="SUPFAM" id="SSF103481">
    <property type="entry name" value="Multidrug resistance efflux transporter EmrE"/>
    <property type="match status" value="2"/>
</dbReference>
<feature type="transmembrane region" description="Helical" evidence="7">
    <location>
        <begin position="140"/>
        <end position="156"/>
    </location>
</feature>
<name>A0ABS7KAC1_9BACI</name>
<feature type="domain" description="EamA" evidence="8">
    <location>
        <begin position="14"/>
        <end position="153"/>
    </location>
</feature>
<feature type="transmembrane region" description="Helical" evidence="7">
    <location>
        <begin position="44"/>
        <end position="68"/>
    </location>
</feature>
<protein>
    <submittedName>
        <fullName evidence="9">DMT family transporter</fullName>
    </submittedName>
</protein>
<keyword evidence="10" id="KW-1185">Reference proteome</keyword>
<sequence length="318" mass="34845">MKSLFQDKWGVLGIAVICTLLWGSAFPVLKISNVELQLPANDPIAQIVFAGMRFLLAGLFLLAFLFITNRKQLLIKRSQLFILILFGIIQTAVQYYFFYIGLSNVSGMQGAILSSSGIFLSVIIAHFFYKNDKMSWKKSIGVLAGFVGIIIANWGKEFQFDFQLMGEGYMILAGLTSAVATIMTKELATDIPPVTLTGWQLTIGAIVLLLIGVPQLSESAITFTGYGWGLLIYAAFLSSVAFALWTTVLKYNKAGEVSIYNFLTPVFGTILSAWLVPGESQNPMILAAIGFVAFGIIIMNYSKKQVVPLGTELKQKVS</sequence>
<reference evidence="9 10" key="1">
    <citation type="submission" date="2020-07" db="EMBL/GenBank/DDBJ databases">
        <title>Fungal Genomes of the International Space Station.</title>
        <authorList>
            <person name="Seuylemezian A."/>
            <person name="Singh N.K."/>
            <person name="Wood J."/>
            <person name="Venkateswaran K."/>
        </authorList>
    </citation>
    <scope>NUCLEOTIDE SEQUENCE [LARGE SCALE GENOMIC DNA]</scope>
    <source>
        <strain evidence="9 10">PL-B2</strain>
    </source>
</reference>
<feature type="domain" description="EamA" evidence="8">
    <location>
        <begin position="165"/>
        <end position="300"/>
    </location>
</feature>
<evidence type="ECO:0000256" key="4">
    <source>
        <dbReference type="ARBA" id="ARBA00022692"/>
    </source>
</evidence>
<comment type="caution">
    <text evidence="9">The sequence shown here is derived from an EMBL/GenBank/DDBJ whole genome shotgun (WGS) entry which is preliminary data.</text>
</comment>
<dbReference type="Pfam" id="PF00892">
    <property type="entry name" value="EamA"/>
    <property type="match status" value="2"/>
</dbReference>
<evidence type="ECO:0000256" key="1">
    <source>
        <dbReference type="ARBA" id="ARBA00004651"/>
    </source>
</evidence>
<feature type="transmembrane region" description="Helical" evidence="7">
    <location>
        <begin position="283"/>
        <end position="301"/>
    </location>
</feature>
<feature type="transmembrane region" description="Helical" evidence="7">
    <location>
        <begin position="162"/>
        <end position="182"/>
    </location>
</feature>
<evidence type="ECO:0000313" key="9">
    <source>
        <dbReference type="EMBL" id="MBY0099191.1"/>
    </source>
</evidence>
<feature type="transmembrane region" description="Helical" evidence="7">
    <location>
        <begin position="257"/>
        <end position="277"/>
    </location>
</feature>
<dbReference type="EMBL" id="JACWFH010000033">
    <property type="protein sequence ID" value="MBY0099191.1"/>
    <property type="molecule type" value="Genomic_DNA"/>
</dbReference>
<feature type="transmembrane region" description="Helical" evidence="7">
    <location>
        <begin position="12"/>
        <end position="32"/>
    </location>
</feature>
<evidence type="ECO:0000256" key="7">
    <source>
        <dbReference type="SAM" id="Phobius"/>
    </source>
</evidence>
<gene>
    <name evidence="9" type="ORF">H0185_20705</name>
</gene>
<evidence type="ECO:0000256" key="5">
    <source>
        <dbReference type="ARBA" id="ARBA00022989"/>
    </source>
</evidence>
<accession>A0ABS7KAC1</accession>
<feature type="transmembrane region" description="Helical" evidence="7">
    <location>
        <begin position="108"/>
        <end position="128"/>
    </location>
</feature>
<comment type="subcellular location">
    <subcellularLocation>
        <location evidence="1">Cell membrane</location>
        <topology evidence="1">Multi-pass membrane protein</topology>
    </subcellularLocation>
</comment>
<organism evidence="9 10">
    <name type="scientific">Mesobacillus maritimus</name>
    <dbReference type="NCBI Taxonomy" id="1643336"/>
    <lineage>
        <taxon>Bacteria</taxon>
        <taxon>Bacillati</taxon>
        <taxon>Bacillota</taxon>
        <taxon>Bacilli</taxon>
        <taxon>Bacillales</taxon>
        <taxon>Bacillaceae</taxon>
        <taxon>Mesobacillus</taxon>
    </lineage>
</organism>
<feature type="transmembrane region" description="Helical" evidence="7">
    <location>
        <begin position="225"/>
        <end position="245"/>
    </location>
</feature>